<keyword evidence="2" id="KW-1185">Reference proteome</keyword>
<comment type="caution">
    <text evidence="1">The sequence shown here is derived from an EMBL/GenBank/DDBJ whole genome shotgun (WGS) entry which is preliminary data.</text>
</comment>
<dbReference type="Proteomes" id="UP001057452">
    <property type="component" value="Chromosome 5"/>
</dbReference>
<proteinExistence type="predicted"/>
<name>A0ACB9XL02_CHAAC</name>
<protein>
    <submittedName>
        <fullName evidence="1">Uncharacterized protein</fullName>
    </submittedName>
</protein>
<dbReference type="EMBL" id="CM043789">
    <property type="protein sequence ID" value="KAI4826970.1"/>
    <property type="molecule type" value="Genomic_DNA"/>
</dbReference>
<reference evidence="1" key="1">
    <citation type="submission" date="2022-05" db="EMBL/GenBank/DDBJ databases">
        <title>Chromosome-level genome of Chaenocephalus aceratus.</title>
        <authorList>
            <person name="Park H."/>
        </authorList>
    </citation>
    <scope>NUCLEOTIDE SEQUENCE</scope>
    <source>
        <strain evidence="1">KU_202001</strain>
    </source>
</reference>
<accession>A0ACB9XL02</accession>
<evidence type="ECO:0000313" key="2">
    <source>
        <dbReference type="Proteomes" id="UP001057452"/>
    </source>
</evidence>
<gene>
    <name evidence="1" type="ORF">KUCAC02_030400</name>
</gene>
<organism evidence="1 2">
    <name type="scientific">Chaenocephalus aceratus</name>
    <name type="common">Blackfin icefish</name>
    <name type="synonym">Chaenichthys aceratus</name>
    <dbReference type="NCBI Taxonomy" id="36190"/>
    <lineage>
        <taxon>Eukaryota</taxon>
        <taxon>Metazoa</taxon>
        <taxon>Chordata</taxon>
        <taxon>Craniata</taxon>
        <taxon>Vertebrata</taxon>
        <taxon>Euteleostomi</taxon>
        <taxon>Actinopterygii</taxon>
        <taxon>Neopterygii</taxon>
        <taxon>Teleostei</taxon>
        <taxon>Neoteleostei</taxon>
        <taxon>Acanthomorphata</taxon>
        <taxon>Eupercaria</taxon>
        <taxon>Perciformes</taxon>
        <taxon>Notothenioidei</taxon>
        <taxon>Channichthyidae</taxon>
        <taxon>Chaenocephalus</taxon>
    </lineage>
</organism>
<evidence type="ECO:0000313" key="1">
    <source>
        <dbReference type="EMBL" id="KAI4826970.1"/>
    </source>
</evidence>
<sequence>MDGQRDGGSEVWELAVDQQSRFRLSGEDTEQATGATAPQQRGRHAGSELAMRFPNSFEDGDSAWLKPSVTQPPRDNHTDESPAL</sequence>